<feature type="region of interest" description="Disordered" evidence="1">
    <location>
        <begin position="283"/>
        <end position="341"/>
    </location>
</feature>
<reference evidence="2 3" key="1">
    <citation type="submission" date="2006-04" db="EMBL/GenBank/DDBJ databases">
        <authorList>
            <person name="Nierman W.C."/>
        </authorList>
    </citation>
    <scope>NUCLEOTIDE SEQUENCE [LARGE SCALE GENOMIC DNA]</scope>
    <source>
        <strain evidence="2 3">DW4/3-1</strain>
    </source>
</reference>
<feature type="region of interest" description="Disordered" evidence="1">
    <location>
        <begin position="370"/>
        <end position="486"/>
    </location>
</feature>
<organism evidence="2 3">
    <name type="scientific">Stigmatella aurantiaca (strain DW4/3-1)</name>
    <dbReference type="NCBI Taxonomy" id="378806"/>
    <lineage>
        <taxon>Bacteria</taxon>
        <taxon>Pseudomonadati</taxon>
        <taxon>Myxococcota</taxon>
        <taxon>Myxococcia</taxon>
        <taxon>Myxococcales</taxon>
        <taxon>Cystobacterineae</taxon>
        <taxon>Archangiaceae</taxon>
        <taxon>Stigmatella</taxon>
    </lineage>
</organism>
<comment type="caution">
    <text evidence="2">The sequence shown here is derived from an EMBL/GenBank/DDBJ whole genome shotgun (WGS) entry which is preliminary data.</text>
</comment>
<protein>
    <submittedName>
        <fullName evidence="2">Uncharacterized protein</fullName>
    </submittedName>
</protein>
<feature type="compositionally biased region" description="Polar residues" evidence="1">
    <location>
        <begin position="477"/>
        <end position="486"/>
    </location>
</feature>
<evidence type="ECO:0000256" key="1">
    <source>
        <dbReference type="SAM" id="MobiDB-lite"/>
    </source>
</evidence>
<evidence type="ECO:0000313" key="3">
    <source>
        <dbReference type="Proteomes" id="UP000032702"/>
    </source>
</evidence>
<feature type="compositionally biased region" description="Basic residues" evidence="1">
    <location>
        <begin position="446"/>
        <end position="466"/>
    </location>
</feature>
<dbReference type="Proteomes" id="UP000032702">
    <property type="component" value="Unassembled WGS sequence"/>
</dbReference>
<dbReference type="EMBL" id="AAMD01000077">
    <property type="protein sequence ID" value="EAU65601.1"/>
    <property type="molecule type" value="Genomic_DNA"/>
</dbReference>
<gene>
    <name evidence="2" type="ORF">STIAU_7493</name>
</gene>
<proteinExistence type="predicted"/>
<sequence length="486" mass="51875">MRRHDGPGQPAVASLQILADVLEDVDELQRPAKSRRQRPEFIGLIREPRRETDEELRQHLADRSRHVVAVGQGGLQVPQAAGRRGEREFPAHVGHAIGHGSHTPRHGRLGPVGQGREGLQHGPCPVHQASFRLRNGLSQPLPHLGGKARHLLAPPLGQFDEASKLREQLGSQRGAASGLVLDRIDDTAEEIAHRDDEIQRLGEDRDVEGEGPRDLGQRLAAEGFRVAHDVPPVENGQNCAIAVRCGYGELLEYGRGHHRGRPGGLCKRGGIVTVGPFGSSHRCGAGPQQAARGRAASSPRGGRFAHAGLRTRAGGLSRPAGPRLCRRGHPAGAADDPADLQRFEPGSVARTRPLRAEPAGGRGAAAQRHGVAQDAAHRPAPQRCRRRRAHGRARWGTAAGVHTSAGGGGRAQLLRPEAPGHRGAARSALEHGGGDGGRAGPSPRGPRAHLHWRQRPGPRLRHRARRGARDGRRSLGCNSSAIALIT</sequence>
<dbReference type="AlphaFoldDB" id="Q08YP9"/>
<feature type="compositionally biased region" description="Low complexity" evidence="1">
    <location>
        <begin position="370"/>
        <end position="382"/>
    </location>
</feature>
<evidence type="ECO:0000313" key="2">
    <source>
        <dbReference type="EMBL" id="EAU65601.1"/>
    </source>
</evidence>
<feature type="compositionally biased region" description="Basic residues" evidence="1">
    <location>
        <begin position="383"/>
        <end position="393"/>
    </location>
</feature>
<accession>Q08YP9</accession>
<name>Q08YP9_STIAD</name>
<feature type="compositionally biased region" description="Low complexity" evidence="1">
    <location>
        <begin position="284"/>
        <end position="302"/>
    </location>
</feature>